<comment type="caution">
    <text evidence="1">The sequence shown here is derived from an EMBL/GenBank/DDBJ whole genome shotgun (WGS) entry which is preliminary data.</text>
</comment>
<name>A0ABM9Y9I6_YERMW</name>
<protein>
    <submittedName>
        <fullName evidence="1">Uncharacterized protein</fullName>
    </submittedName>
</protein>
<accession>A0ABM9Y9I6</accession>
<reference evidence="1" key="1">
    <citation type="submission" date="2008-12" db="EMBL/GenBank/DDBJ databases">
        <title>Annotation of the Yersinia mollaretii ATCC 43969 genome.</title>
        <authorList>
            <person name="Read T.D."/>
            <person name="Akmal A."/>
            <person name="Bishop-Lilly K."/>
            <person name="Chen P.E."/>
            <person name="Cook C."/>
            <person name="Kiley M.P."/>
            <person name="Lentz S."/>
            <person name="Mateczun A."/>
            <person name="Nagarajan N."/>
            <person name="Nolan N."/>
            <person name="Osborne B.I."/>
            <person name="Pop M."/>
            <person name="Sozhamannan S."/>
            <person name="Stewart A.C."/>
            <person name="Sulakvelidze A."/>
            <person name="Thomason B."/>
            <person name="Willner K."/>
            <person name="Zwick M.E."/>
        </authorList>
    </citation>
    <scope>NUCLEOTIDE SEQUENCE [LARGE SCALE GENOMIC DNA]</scope>
    <source>
        <strain evidence="1">ATCC 43969</strain>
    </source>
</reference>
<evidence type="ECO:0000313" key="1">
    <source>
        <dbReference type="EMBL" id="EEQ10458.1"/>
    </source>
</evidence>
<gene>
    <name evidence="1" type="ORF">ymoll0001_7120</name>
</gene>
<evidence type="ECO:0000313" key="2">
    <source>
        <dbReference type="Proteomes" id="UP000003027"/>
    </source>
</evidence>
<dbReference type="Proteomes" id="UP000003027">
    <property type="component" value="Unassembled WGS sequence"/>
</dbReference>
<keyword evidence="2" id="KW-1185">Reference proteome</keyword>
<dbReference type="EMBL" id="AALD02000018">
    <property type="protein sequence ID" value="EEQ10458.1"/>
    <property type="molecule type" value="Genomic_DNA"/>
</dbReference>
<sequence length="58" mass="6606">MPSRLICYFAVIPHIHSVMVQYISSFPCMSSTGYCCSHDKKHRFTDKKSSHSGLLDIN</sequence>
<organism evidence="1 2">
    <name type="scientific">Yersinia mollaretii (strain ATCC 43969 / DSM 18520 / CIP 103324 / CNY 7263 / WAIP 204)</name>
    <dbReference type="NCBI Taxonomy" id="349967"/>
    <lineage>
        <taxon>Bacteria</taxon>
        <taxon>Pseudomonadati</taxon>
        <taxon>Pseudomonadota</taxon>
        <taxon>Gammaproteobacteria</taxon>
        <taxon>Enterobacterales</taxon>
        <taxon>Yersiniaceae</taxon>
        <taxon>Yersinia</taxon>
    </lineage>
</organism>
<proteinExistence type="predicted"/>